<keyword evidence="1" id="KW-0472">Membrane</keyword>
<reference evidence="2 3" key="1">
    <citation type="submission" date="2019-07" db="EMBL/GenBank/DDBJ databases">
        <title>Whole genome shotgun sequence of Reyranella soli NBRC 108950.</title>
        <authorList>
            <person name="Hosoyama A."/>
            <person name="Uohara A."/>
            <person name="Ohji S."/>
            <person name="Ichikawa N."/>
        </authorList>
    </citation>
    <scope>NUCLEOTIDE SEQUENCE [LARGE SCALE GENOMIC DNA]</scope>
    <source>
        <strain evidence="2 3">NBRC 108950</strain>
    </source>
</reference>
<gene>
    <name evidence="2" type="ORF">RSO01_49320</name>
</gene>
<dbReference type="Proteomes" id="UP000321058">
    <property type="component" value="Unassembled WGS sequence"/>
</dbReference>
<organism evidence="2 3">
    <name type="scientific">Reyranella soli</name>
    <dbReference type="NCBI Taxonomy" id="1230389"/>
    <lineage>
        <taxon>Bacteria</taxon>
        <taxon>Pseudomonadati</taxon>
        <taxon>Pseudomonadota</taxon>
        <taxon>Alphaproteobacteria</taxon>
        <taxon>Hyphomicrobiales</taxon>
        <taxon>Reyranellaceae</taxon>
        <taxon>Reyranella</taxon>
    </lineage>
</organism>
<keyword evidence="1" id="KW-1133">Transmembrane helix</keyword>
<proteinExistence type="predicted"/>
<name>A0A512NFQ1_9HYPH</name>
<comment type="caution">
    <text evidence="2">The sequence shown here is derived from an EMBL/GenBank/DDBJ whole genome shotgun (WGS) entry which is preliminary data.</text>
</comment>
<sequence>MLSIFRRLMKSEQGATAIEYTLIAALISVAAIVAFRSVGTSVTNLMSNVAAAM</sequence>
<evidence type="ECO:0008006" key="4">
    <source>
        <dbReference type="Google" id="ProtNLM"/>
    </source>
</evidence>
<evidence type="ECO:0000313" key="2">
    <source>
        <dbReference type="EMBL" id="GEP57766.1"/>
    </source>
</evidence>
<dbReference type="EMBL" id="BKAJ01000087">
    <property type="protein sequence ID" value="GEP57766.1"/>
    <property type="molecule type" value="Genomic_DNA"/>
</dbReference>
<dbReference type="Pfam" id="PF04964">
    <property type="entry name" value="Flp_Fap"/>
    <property type="match status" value="1"/>
</dbReference>
<evidence type="ECO:0000256" key="1">
    <source>
        <dbReference type="SAM" id="Phobius"/>
    </source>
</evidence>
<dbReference type="InterPro" id="IPR007047">
    <property type="entry name" value="Flp_Fap"/>
</dbReference>
<protein>
    <recommendedName>
        <fullName evidence="4">Flp family type IVb pilin</fullName>
    </recommendedName>
</protein>
<dbReference type="AlphaFoldDB" id="A0A512NFQ1"/>
<accession>A0A512NFQ1</accession>
<dbReference type="RefSeq" id="WP_147152366.1">
    <property type="nucleotide sequence ID" value="NZ_BKAJ01000087.1"/>
</dbReference>
<keyword evidence="1" id="KW-0812">Transmembrane</keyword>
<feature type="transmembrane region" description="Helical" evidence="1">
    <location>
        <begin position="20"/>
        <end position="38"/>
    </location>
</feature>
<keyword evidence="3" id="KW-1185">Reference proteome</keyword>
<evidence type="ECO:0000313" key="3">
    <source>
        <dbReference type="Proteomes" id="UP000321058"/>
    </source>
</evidence>